<evidence type="ECO:0000313" key="5">
    <source>
        <dbReference type="EMBL" id="RDX87227.1"/>
    </source>
</evidence>
<sequence>MHIRCKLLPREIEFEAWMEMDAGPFRKSQEKQEAELRFKDIKIAASTDENCPEEMGNFPQKRHGEGVWKELIVRPSRSVRWRLITVVGTYFFELATGIEAVVLYGPRIFKKTGVADGEKATTLMMGR</sequence>
<dbReference type="OrthoDB" id="6339427at2759"/>
<proteinExistence type="predicted"/>
<dbReference type="EMBL" id="QJKJ01006287">
    <property type="protein sequence ID" value="RDX87227.1"/>
    <property type="molecule type" value="Genomic_DNA"/>
</dbReference>
<gene>
    <name evidence="5" type="primary">PLT6</name>
    <name evidence="5" type="ORF">CR513_31336</name>
</gene>
<evidence type="ECO:0000313" key="6">
    <source>
        <dbReference type="Proteomes" id="UP000257109"/>
    </source>
</evidence>
<feature type="non-terminal residue" evidence="5">
    <location>
        <position position="1"/>
    </location>
</feature>
<evidence type="ECO:0000256" key="1">
    <source>
        <dbReference type="ARBA" id="ARBA00004370"/>
    </source>
</evidence>
<dbReference type="Pfam" id="PF00083">
    <property type="entry name" value="Sugar_tr"/>
    <property type="match status" value="1"/>
</dbReference>
<keyword evidence="6" id="KW-1185">Reference proteome</keyword>
<keyword evidence="3" id="KW-1133">Transmembrane helix</keyword>
<dbReference type="Gene3D" id="1.20.1250.20">
    <property type="entry name" value="MFS general substrate transporter like domains"/>
    <property type="match status" value="1"/>
</dbReference>
<evidence type="ECO:0000256" key="2">
    <source>
        <dbReference type="ARBA" id="ARBA00022692"/>
    </source>
</evidence>
<dbReference type="GO" id="GO:0022857">
    <property type="term" value="F:transmembrane transporter activity"/>
    <property type="evidence" value="ECO:0007669"/>
    <property type="project" value="InterPro"/>
</dbReference>
<comment type="subcellular location">
    <subcellularLocation>
        <location evidence="1">Membrane</location>
    </subcellularLocation>
</comment>
<dbReference type="GO" id="GO:0016020">
    <property type="term" value="C:membrane"/>
    <property type="evidence" value="ECO:0007669"/>
    <property type="project" value="UniProtKB-SubCell"/>
</dbReference>
<dbReference type="InterPro" id="IPR005828">
    <property type="entry name" value="MFS_sugar_transport-like"/>
</dbReference>
<dbReference type="InterPro" id="IPR036259">
    <property type="entry name" value="MFS_trans_sf"/>
</dbReference>
<dbReference type="Proteomes" id="UP000257109">
    <property type="component" value="Unassembled WGS sequence"/>
</dbReference>
<evidence type="ECO:0000256" key="3">
    <source>
        <dbReference type="ARBA" id="ARBA00022989"/>
    </source>
</evidence>
<organism evidence="5 6">
    <name type="scientific">Mucuna pruriens</name>
    <name type="common">Velvet bean</name>
    <name type="synonym">Dolichos pruriens</name>
    <dbReference type="NCBI Taxonomy" id="157652"/>
    <lineage>
        <taxon>Eukaryota</taxon>
        <taxon>Viridiplantae</taxon>
        <taxon>Streptophyta</taxon>
        <taxon>Embryophyta</taxon>
        <taxon>Tracheophyta</taxon>
        <taxon>Spermatophyta</taxon>
        <taxon>Magnoliopsida</taxon>
        <taxon>eudicotyledons</taxon>
        <taxon>Gunneridae</taxon>
        <taxon>Pentapetalae</taxon>
        <taxon>rosids</taxon>
        <taxon>fabids</taxon>
        <taxon>Fabales</taxon>
        <taxon>Fabaceae</taxon>
        <taxon>Papilionoideae</taxon>
        <taxon>50 kb inversion clade</taxon>
        <taxon>NPAAA clade</taxon>
        <taxon>indigoferoid/millettioid clade</taxon>
        <taxon>Phaseoleae</taxon>
        <taxon>Mucuna</taxon>
    </lineage>
</organism>
<name>A0A371G9J6_MUCPR</name>
<protein>
    <submittedName>
        <fullName evidence="5">Polyol transporter 6</fullName>
    </submittedName>
</protein>
<reference evidence="5" key="1">
    <citation type="submission" date="2018-05" db="EMBL/GenBank/DDBJ databases">
        <title>Draft genome of Mucuna pruriens seed.</title>
        <authorList>
            <person name="Nnadi N.E."/>
            <person name="Vos R."/>
            <person name="Hasami M.H."/>
            <person name="Devisetty U.K."/>
            <person name="Aguiy J.C."/>
        </authorList>
    </citation>
    <scope>NUCLEOTIDE SEQUENCE [LARGE SCALE GENOMIC DNA]</scope>
    <source>
        <strain evidence="5">JCA_2017</strain>
    </source>
</reference>
<dbReference type="AlphaFoldDB" id="A0A371G9J6"/>
<dbReference type="STRING" id="157652.A0A371G9J6"/>
<keyword evidence="4" id="KW-0472">Membrane</keyword>
<comment type="caution">
    <text evidence="5">The sequence shown here is derived from an EMBL/GenBank/DDBJ whole genome shotgun (WGS) entry which is preliminary data.</text>
</comment>
<keyword evidence="2" id="KW-0812">Transmembrane</keyword>
<accession>A0A371G9J6</accession>
<evidence type="ECO:0000256" key="4">
    <source>
        <dbReference type="ARBA" id="ARBA00023136"/>
    </source>
</evidence>